<evidence type="ECO:0000256" key="6">
    <source>
        <dbReference type="SAM" id="MobiDB-lite"/>
    </source>
</evidence>
<dbReference type="Proteomes" id="UP001107558">
    <property type="component" value="Chromosome 3"/>
</dbReference>
<dbReference type="InterPro" id="IPR006214">
    <property type="entry name" value="Bax_inhibitor_1-related"/>
</dbReference>
<protein>
    <submittedName>
        <fullName evidence="7">Uncharacterized protein</fullName>
    </submittedName>
</protein>
<evidence type="ECO:0000256" key="4">
    <source>
        <dbReference type="ARBA" id="ARBA00023136"/>
    </source>
</evidence>
<dbReference type="AlphaFoldDB" id="A0A9J6BVT1"/>
<dbReference type="PANTHER" id="PTHR23291">
    <property type="entry name" value="BAX INHIBITOR-RELATED"/>
    <property type="match status" value="1"/>
</dbReference>
<comment type="subcellular location">
    <subcellularLocation>
        <location evidence="1">Membrane</location>
        <topology evidence="1">Multi-pass membrane protein</topology>
    </subcellularLocation>
</comment>
<feature type="compositionally biased region" description="Low complexity" evidence="6">
    <location>
        <begin position="1"/>
        <end position="15"/>
    </location>
</feature>
<reference evidence="7" key="1">
    <citation type="submission" date="2021-03" db="EMBL/GenBank/DDBJ databases">
        <title>Chromosome level genome of the anhydrobiotic midge Polypedilum vanderplanki.</title>
        <authorList>
            <person name="Yoshida Y."/>
            <person name="Kikawada T."/>
            <person name="Gusev O."/>
        </authorList>
    </citation>
    <scope>NUCLEOTIDE SEQUENCE</scope>
    <source>
        <strain evidence="7">NIAS01</strain>
        <tissue evidence="7">Whole body or cell culture</tissue>
    </source>
</reference>
<evidence type="ECO:0000256" key="2">
    <source>
        <dbReference type="ARBA" id="ARBA00022692"/>
    </source>
</evidence>
<dbReference type="OrthoDB" id="7933078at2759"/>
<dbReference type="PANTHER" id="PTHR23291:SF47">
    <property type="entry name" value="TRANSMEMBRANE BAX INHIBITOR MOTIF CONTAINING 7"/>
    <property type="match status" value="1"/>
</dbReference>
<name>A0A9J6BVT1_POLVA</name>
<keyword evidence="3 5" id="KW-1133">Transmembrane helix</keyword>
<comment type="similarity">
    <text evidence="5">Belongs to the BI1 family.</text>
</comment>
<dbReference type="EMBL" id="JADBJN010000003">
    <property type="protein sequence ID" value="KAG5673824.1"/>
    <property type="molecule type" value="Genomic_DNA"/>
</dbReference>
<feature type="transmembrane region" description="Helical" evidence="5">
    <location>
        <begin position="227"/>
        <end position="244"/>
    </location>
</feature>
<keyword evidence="8" id="KW-1185">Reference proteome</keyword>
<feature type="transmembrane region" description="Helical" evidence="5">
    <location>
        <begin position="116"/>
        <end position="134"/>
    </location>
</feature>
<feature type="transmembrane region" description="Helical" evidence="5">
    <location>
        <begin position="203"/>
        <end position="221"/>
    </location>
</feature>
<comment type="caution">
    <text evidence="7">The sequence shown here is derived from an EMBL/GenBank/DDBJ whole genome shotgun (WGS) entry which is preliminary data.</text>
</comment>
<feature type="region of interest" description="Disordered" evidence="6">
    <location>
        <begin position="1"/>
        <end position="66"/>
    </location>
</feature>
<keyword evidence="4 5" id="KW-0472">Membrane</keyword>
<dbReference type="CDD" id="cd10428">
    <property type="entry name" value="LFG_like"/>
    <property type="match status" value="1"/>
</dbReference>
<dbReference type="GO" id="GO:0016020">
    <property type="term" value="C:membrane"/>
    <property type="evidence" value="ECO:0007669"/>
    <property type="project" value="UniProtKB-SubCell"/>
</dbReference>
<feature type="transmembrane region" description="Helical" evidence="5">
    <location>
        <begin position="146"/>
        <end position="166"/>
    </location>
</feature>
<evidence type="ECO:0000313" key="8">
    <source>
        <dbReference type="Proteomes" id="UP001107558"/>
    </source>
</evidence>
<feature type="transmembrane region" description="Helical" evidence="5">
    <location>
        <begin position="264"/>
        <end position="287"/>
    </location>
</feature>
<feature type="transmembrane region" description="Helical" evidence="5">
    <location>
        <begin position="83"/>
        <end position="104"/>
    </location>
</feature>
<evidence type="ECO:0000256" key="5">
    <source>
        <dbReference type="RuleBase" id="RU004379"/>
    </source>
</evidence>
<dbReference type="Pfam" id="PF01027">
    <property type="entry name" value="Bax1-I"/>
    <property type="match status" value="1"/>
</dbReference>
<organism evidence="7 8">
    <name type="scientific">Polypedilum vanderplanki</name>
    <name type="common">Sleeping chironomid midge</name>
    <dbReference type="NCBI Taxonomy" id="319348"/>
    <lineage>
        <taxon>Eukaryota</taxon>
        <taxon>Metazoa</taxon>
        <taxon>Ecdysozoa</taxon>
        <taxon>Arthropoda</taxon>
        <taxon>Hexapoda</taxon>
        <taxon>Insecta</taxon>
        <taxon>Pterygota</taxon>
        <taxon>Neoptera</taxon>
        <taxon>Endopterygota</taxon>
        <taxon>Diptera</taxon>
        <taxon>Nematocera</taxon>
        <taxon>Chironomoidea</taxon>
        <taxon>Chironomidae</taxon>
        <taxon>Chironominae</taxon>
        <taxon>Polypedilum</taxon>
        <taxon>Polypedilum</taxon>
    </lineage>
</organism>
<gene>
    <name evidence="7" type="ORF">PVAND_003838</name>
</gene>
<evidence type="ECO:0000256" key="3">
    <source>
        <dbReference type="ARBA" id="ARBA00022989"/>
    </source>
</evidence>
<sequence length="290" mass="33181">MWQNPQQQPYNQQNYYPPPPTDPYQQQQPYPPYNPAYPHQTNPFDPYIPPQTNMNHPYQDPEDADKNFEFNDESIRRGFIRKVYSILSVQLMVSLGFIAVFVFHDGTKLWVHQHPEMVWISLGVLLVTMIALACCENVRRSFPMNFIFLGIFTLAQSFVLGCTSARYAPQEIFIAVGVTAAVCFGLTIFAFQTKWDFTMLSGILFVAVIVLMLFGIIAMFFPGKTITLVYASCGALLFCIYLIYDTQLMMGGKHKYSISPEEYIFAALNLYLDIVNIFIYILTIIGASRD</sequence>
<keyword evidence="2 5" id="KW-0812">Transmembrane</keyword>
<evidence type="ECO:0000313" key="7">
    <source>
        <dbReference type="EMBL" id="KAG5673824.1"/>
    </source>
</evidence>
<feature type="transmembrane region" description="Helical" evidence="5">
    <location>
        <begin position="172"/>
        <end position="191"/>
    </location>
</feature>
<evidence type="ECO:0000256" key="1">
    <source>
        <dbReference type="ARBA" id="ARBA00004141"/>
    </source>
</evidence>
<accession>A0A9J6BVT1</accession>
<proteinExistence type="inferred from homology"/>